<organism evidence="1 2">
    <name type="scientific">Candidatus Uhrbacteria bacterium CG_4_9_14_3_um_filter_50_9</name>
    <dbReference type="NCBI Taxonomy" id="1975035"/>
    <lineage>
        <taxon>Bacteria</taxon>
        <taxon>Candidatus Uhriibacteriota</taxon>
    </lineage>
</organism>
<evidence type="ECO:0000313" key="2">
    <source>
        <dbReference type="Proteomes" id="UP000229385"/>
    </source>
</evidence>
<evidence type="ECO:0000313" key="1">
    <source>
        <dbReference type="EMBL" id="PJA45223.1"/>
    </source>
</evidence>
<name>A0A2M7XBK6_9BACT</name>
<dbReference type="AlphaFoldDB" id="A0A2M7XBK6"/>
<dbReference type="Proteomes" id="UP000229385">
    <property type="component" value="Unassembled WGS sequence"/>
</dbReference>
<accession>A0A2M7XBK6</accession>
<reference evidence="2" key="1">
    <citation type="submission" date="2017-09" db="EMBL/GenBank/DDBJ databases">
        <title>Depth-based differentiation of microbial function through sediment-hosted aquifers and enrichment of novel symbionts in the deep terrestrial subsurface.</title>
        <authorList>
            <person name="Probst A.J."/>
            <person name="Ladd B."/>
            <person name="Jarett J.K."/>
            <person name="Geller-Mcgrath D.E."/>
            <person name="Sieber C.M.K."/>
            <person name="Emerson J.B."/>
            <person name="Anantharaman K."/>
            <person name="Thomas B.C."/>
            <person name="Malmstrom R."/>
            <person name="Stieglmeier M."/>
            <person name="Klingl A."/>
            <person name="Woyke T."/>
            <person name="Ryan C.M."/>
            <person name="Banfield J.F."/>
        </authorList>
    </citation>
    <scope>NUCLEOTIDE SEQUENCE [LARGE SCALE GENOMIC DNA]</scope>
</reference>
<proteinExistence type="predicted"/>
<dbReference type="PROSITE" id="PS51257">
    <property type="entry name" value="PROKAR_LIPOPROTEIN"/>
    <property type="match status" value="1"/>
</dbReference>
<gene>
    <name evidence="1" type="ORF">CO174_04310</name>
</gene>
<sequence>MKNTLLLFSILTLIGVGCAEQSIVDITIEEMVVEETRTDTKKAQIYVQFIQNVHDWVYPEESIATINRIIDLHETYKLPVELHLTDTMTQTYVALAPDLIDRMKTSEYVSVSYHIRPPHPLYTGFDTIGLSEMSSDELYETLLAYEEHELNMETGAYTENPGGYQYLKEVIGYAPRIVGNTTGRYGAIYSQILEEKGARFTVLHEGGSSIEELVHGLYKRPEDTEVKLYEFAEQDYDMEELFETWTSEFDEETDFFVNLKFHENNYYLTDTPFGPIYWDDFPDGRREIAETPYDITATSESVRTRSEEDTELRWTLYEEALQYVSEHRDSLTAINAEDLEGMLETIE</sequence>
<comment type="caution">
    <text evidence="1">The sequence shown here is derived from an EMBL/GenBank/DDBJ whole genome shotgun (WGS) entry which is preliminary data.</text>
</comment>
<dbReference type="EMBL" id="PFWU01000046">
    <property type="protein sequence ID" value="PJA45223.1"/>
    <property type="molecule type" value="Genomic_DNA"/>
</dbReference>
<protein>
    <submittedName>
        <fullName evidence="1">Uncharacterized protein</fullName>
    </submittedName>
</protein>